<dbReference type="PROSITE" id="PS51257">
    <property type="entry name" value="PROKAR_LIPOPROTEIN"/>
    <property type="match status" value="1"/>
</dbReference>
<evidence type="ECO:0000313" key="2">
    <source>
        <dbReference type="Proteomes" id="UP000644548"/>
    </source>
</evidence>
<reference evidence="2" key="1">
    <citation type="journal article" date="2019" name="Int. J. Syst. Evol. Microbiol.">
        <title>The Global Catalogue of Microorganisms (GCM) 10K type strain sequencing project: providing services to taxonomists for standard genome sequencing and annotation.</title>
        <authorList>
            <consortium name="The Broad Institute Genomics Platform"/>
            <consortium name="The Broad Institute Genome Sequencing Center for Infectious Disease"/>
            <person name="Wu L."/>
            <person name="Ma J."/>
        </authorList>
    </citation>
    <scope>NUCLEOTIDE SEQUENCE [LARGE SCALE GENOMIC DNA]</scope>
    <source>
        <strain evidence="2">JCM 31405</strain>
    </source>
</reference>
<gene>
    <name evidence="1" type="ORF">GCM10008960_03950</name>
</gene>
<evidence type="ECO:0000313" key="1">
    <source>
        <dbReference type="EMBL" id="GGR80262.1"/>
    </source>
</evidence>
<keyword evidence="2" id="KW-1185">Reference proteome</keyword>
<organism evidence="1 2">
    <name type="scientific">Deinococcus sedimenti</name>
    <dbReference type="NCBI Taxonomy" id="1867090"/>
    <lineage>
        <taxon>Bacteria</taxon>
        <taxon>Thermotogati</taxon>
        <taxon>Deinococcota</taxon>
        <taxon>Deinococci</taxon>
        <taxon>Deinococcales</taxon>
        <taxon>Deinococcaceae</taxon>
        <taxon>Deinococcus</taxon>
    </lineage>
</organism>
<protein>
    <recommendedName>
        <fullName evidence="3">Secreted protein</fullName>
    </recommendedName>
</protein>
<dbReference type="EMBL" id="BMQN01000001">
    <property type="protein sequence ID" value="GGR80262.1"/>
    <property type="molecule type" value="Genomic_DNA"/>
</dbReference>
<name>A0ABQ2S160_9DEIO</name>
<proteinExistence type="predicted"/>
<evidence type="ECO:0008006" key="3">
    <source>
        <dbReference type="Google" id="ProtNLM"/>
    </source>
</evidence>
<dbReference type="Proteomes" id="UP000644548">
    <property type="component" value="Unassembled WGS sequence"/>
</dbReference>
<comment type="caution">
    <text evidence="1">The sequence shown here is derived from an EMBL/GenBank/DDBJ whole genome shotgun (WGS) entry which is preliminary data.</text>
</comment>
<sequence>MRGMKNSVLIGLGLVGLLASCGSTVVVGTTDPVRNLKLSAYQSQYTLPADYTDTATGTTYSKGTSIICDNLNTRLSVDLTWDGSINMIGARLVGRDTGQTRTVYSSALGDLYSSRPTTFEFVVGPNTAPLSVESKRLSSQAIVVTPVNTFTVKGATFVDLQAQSSDGTKSNMVQSVQALPVADCTL</sequence>
<accession>A0ABQ2S160</accession>